<organism evidence="1 2">
    <name type="scientific">Paenibacillus physcomitrellae</name>
    <dbReference type="NCBI Taxonomy" id="1619311"/>
    <lineage>
        <taxon>Bacteria</taxon>
        <taxon>Bacillati</taxon>
        <taxon>Bacillota</taxon>
        <taxon>Bacilli</taxon>
        <taxon>Bacillales</taxon>
        <taxon>Paenibacillaceae</taxon>
        <taxon>Paenibacillus</taxon>
    </lineage>
</organism>
<evidence type="ECO:0000313" key="1">
    <source>
        <dbReference type="EMBL" id="GGA33511.1"/>
    </source>
</evidence>
<dbReference type="Proteomes" id="UP000609323">
    <property type="component" value="Unassembled WGS sequence"/>
</dbReference>
<protein>
    <submittedName>
        <fullName evidence="1">Uncharacterized protein</fullName>
    </submittedName>
</protein>
<gene>
    <name evidence="1" type="ORF">GCM10010917_18370</name>
</gene>
<reference evidence="2" key="1">
    <citation type="journal article" date="2019" name="Int. J. Syst. Evol. Microbiol.">
        <title>The Global Catalogue of Microorganisms (GCM) 10K type strain sequencing project: providing services to taxonomists for standard genome sequencing and annotation.</title>
        <authorList>
            <consortium name="The Broad Institute Genomics Platform"/>
            <consortium name="The Broad Institute Genome Sequencing Center for Infectious Disease"/>
            <person name="Wu L."/>
            <person name="Ma J."/>
        </authorList>
    </citation>
    <scope>NUCLEOTIDE SEQUENCE [LARGE SCALE GENOMIC DNA]</scope>
    <source>
        <strain evidence="2">CGMCC 1.15044</strain>
    </source>
</reference>
<sequence length="73" mass="8551">MLEDHIIRNLAEVEPSTRAAFARYAKSQDLCYDRTCNYKKVCIYLFVSIEEGVTHHLIGFIYILLKTRVNKEV</sequence>
<name>A0ABQ1FZ96_9BACL</name>
<dbReference type="EMBL" id="BMHF01000005">
    <property type="protein sequence ID" value="GGA33511.1"/>
    <property type="molecule type" value="Genomic_DNA"/>
</dbReference>
<comment type="caution">
    <text evidence="1">The sequence shown here is derived from an EMBL/GenBank/DDBJ whole genome shotgun (WGS) entry which is preliminary data.</text>
</comment>
<accession>A0ABQ1FZ96</accession>
<evidence type="ECO:0000313" key="2">
    <source>
        <dbReference type="Proteomes" id="UP000609323"/>
    </source>
</evidence>
<keyword evidence="2" id="KW-1185">Reference proteome</keyword>
<proteinExistence type="predicted"/>